<protein>
    <submittedName>
        <fullName evidence="2">Uncharacterized protein</fullName>
    </submittedName>
</protein>
<keyword evidence="1" id="KW-1133">Transmembrane helix</keyword>
<feature type="transmembrane region" description="Helical" evidence="1">
    <location>
        <begin position="35"/>
        <end position="53"/>
    </location>
</feature>
<dbReference type="AlphaFoldDB" id="A0A1V4QFX0"/>
<organism evidence="2 3">
    <name type="scientific">candidate division WOR-3 bacterium 4484_100</name>
    <dbReference type="NCBI Taxonomy" id="1936077"/>
    <lineage>
        <taxon>Bacteria</taxon>
        <taxon>Bacteria division WOR-3</taxon>
    </lineage>
</organism>
<name>A0A1V4QFX0_UNCW3</name>
<sequence length="113" mass="13049">MMKHKLPIAILALLLQIILFALLTGQLVFNQWNRLVLYFIILSIINFLYVIIFESRFKLNRVYLDYAIGTLSASILSALFTGTSSTYFFWILLYGIVAAFLSGIIIYHITRYS</sequence>
<evidence type="ECO:0000256" key="1">
    <source>
        <dbReference type="SAM" id="Phobius"/>
    </source>
</evidence>
<keyword evidence="1" id="KW-0812">Transmembrane</keyword>
<keyword evidence="1" id="KW-0472">Membrane</keyword>
<proteinExistence type="predicted"/>
<dbReference type="Proteomes" id="UP000191663">
    <property type="component" value="Unassembled WGS sequence"/>
</dbReference>
<gene>
    <name evidence="2" type="ORF">BXT86_02060</name>
</gene>
<dbReference type="EMBL" id="MUKB01000026">
    <property type="protein sequence ID" value="OPX18259.1"/>
    <property type="molecule type" value="Genomic_DNA"/>
</dbReference>
<reference evidence="3" key="1">
    <citation type="submission" date="2017-01" db="EMBL/GenBank/DDBJ databases">
        <title>Novel pathways for hydrocarbon cycling and metabolic interdependencies in hydrothermal sediment communities.</title>
        <authorList>
            <person name="Dombrowski N."/>
            <person name="Seitz K."/>
            <person name="Teske A."/>
            <person name="Baker B."/>
        </authorList>
    </citation>
    <scope>NUCLEOTIDE SEQUENCE [LARGE SCALE GENOMIC DNA]</scope>
</reference>
<evidence type="ECO:0000313" key="3">
    <source>
        <dbReference type="Proteomes" id="UP000191663"/>
    </source>
</evidence>
<evidence type="ECO:0000313" key="2">
    <source>
        <dbReference type="EMBL" id="OPX18259.1"/>
    </source>
</evidence>
<accession>A0A1V4QFX0</accession>
<feature type="transmembrane region" description="Helical" evidence="1">
    <location>
        <begin position="62"/>
        <end position="81"/>
    </location>
</feature>
<feature type="transmembrane region" description="Helical" evidence="1">
    <location>
        <begin position="87"/>
        <end position="109"/>
    </location>
</feature>
<comment type="caution">
    <text evidence="2">The sequence shown here is derived from an EMBL/GenBank/DDBJ whole genome shotgun (WGS) entry which is preliminary data.</text>
</comment>